<evidence type="ECO:0008006" key="3">
    <source>
        <dbReference type="Google" id="ProtNLM"/>
    </source>
</evidence>
<accession>A0A4U0UDC4</accession>
<dbReference type="OrthoDB" id="3899662at2759"/>
<evidence type="ECO:0000313" key="1">
    <source>
        <dbReference type="EMBL" id="TKA32772.1"/>
    </source>
</evidence>
<dbReference type="PANTHER" id="PTHR42085">
    <property type="entry name" value="F-BOX DOMAIN-CONTAINING PROTEIN"/>
    <property type="match status" value="1"/>
</dbReference>
<dbReference type="Proteomes" id="UP000308549">
    <property type="component" value="Unassembled WGS sequence"/>
</dbReference>
<dbReference type="PANTHER" id="PTHR42085:SF1">
    <property type="entry name" value="F-BOX DOMAIN-CONTAINING PROTEIN"/>
    <property type="match status" value="1"/>
</dbReference>
<dbReference type="InterPro" id="IPR038883">
    <property type="entry name" value="AN11006-like"/>
</dbReference>
<gene>
    <name evidence="1" type="ORF">B0A50_00997</name>
</gene>
<proteinExistence type="predicted"/>
<sequence>MLEPEPCHLMSLPPELRLHVYEHVLSQSDGLPRFTTLAVVDEVYLEERAAYAADLARLTRTCREICNEAMPILLHQCNVDFFVEDGDDRMSYGDGSPSLGRLDEGRLMDEMTLRNLRHAKVCIFPLDISASETLCERIRQVVVWLLRSHDLKTITVLVRPFMLNFDVDFMAFGKAMAALKGMQRRPTITVDPEGLEFQRLGLEVLAKMLDE</sequence>
<dbReference type="EMBL" id="NAJL01000004">
    <property type="protein sequence ID" value="TKA32772.1"/>
    <property type="molecule type" value="Genomic_DNA"/>
</dbReference>
<evidence type="ECO:0000313" key="2">
    <source>
        <dbReference type="Proteomes" id="UP000308549"/>
    </source>
</evidence>
<comment type="caution">
    <text evidence="1">The sequence shown here is derived from an EMBL/GenBank/DDBJ whole genome shotgun (WGS) entry which is preliminary data.</text>
</comment>
<organism evidence="1 2">
    <name type="scientific">Salinomyces thailandicus</name>
    <dbReference type="NCBI Taxonomy" id="706561"/>
    <lineage>
        <taxon>Eukaryota</taxon>
        <taxon>Fungi</taxon>
        <taxon>Dikarya</taxon>
        <taxon>Ascomycota</taxon>
        <taxon>Pezizomycotina</taxon>
        <taxon>Dothideomycetes</taxon>
        <taxon>Dothideomycetidae</taxon>
        <taxon>Mycosphaerellales</taxon>
        <taxon>Teratosphaeriaceae</taxon>
        <taxon>Salinomyces</taxon>
    </lineage>
</organism>
<name>A0A4U0UDC4_9PEZI</name>
<reference evidence="1 2" key="1">
    <citation type="submission" date="2017-03" db="EMBL/GenBank/DDBJ databases">
        <title>Genomes of endolithic fungi from Antarctica.</title>
        <authorList>
            <person name="Coleine C."/>
            <person name="Masonjones S."/>
            <person name="Stajich J.E."/>
        </authorList>
    </citation>
    <scope>NUCLEOTIDE SEQUENCE [LARGE SCALE GENOMIC DNA]</scope>
    <source>
        <strain evidence="1 2">CCFEE 6315</strain>
    </source>
</reference>
<keyword evidence="2" id="KW-1185">Reference proteome</keyword>
<dbReference type="AlphaFoldDB" id="A0A4U0UDC4"/>
<protein>
    <recommendedName>
        <fullName evidence="3">F-box domain-containing protein</fullName>
    </recommendedName>
</protein>